<gene>
    <name evidence="2" type="ORF">pdam_00002869</name>
</gene>
<dbReference type="PANTHER" id="PTHR47526">
    <property type="entry name" value="ATP-DEPENDENT DNA HELICASE"/>
    <property type="match status" value="1"/>
</dbReference>
<evidence type="ECO:0000256" key="1">
    <source>
        <dbReference type="SAM" id="Phobius"/>
    </source>
</evidence>
<keyword evidence="3" id="KW-1185">Reference proteome</keyword>
<dbReference type="Proteomes" id="UP000275408">
    <property type="component" value="Unassembled WGS sequence"/>
</dbReference>
<dbReference type="EMBL" id="RCHS01002011">
    <property type="protein sequence ID" value="RMX50027.1"/>
    <property type="molecule type" value="Genomic_DNA"/>
</dbReference>
<keyword evidence="1" id="KW-0472">Membrane</keyword>
<proteinExistence type="predicted"/>
<organism evidence="2 3">
    <name type="scientific">Pocillopora damicornis</name>
    <name type="common">Cauliflower coral</name>
    <name type="synonym">Millepora damicornis</name>
    <dbReference type="NCBI Taxonomy" id="46731"/>
    <lineage>
        <taxon>Eukaryota</taxon>
        <taxon>Metazoa</taxon>
        <taxon>Cnidaria</taxon>
        <taxon>Anthozoa</taxon>
        <taxon>Hexacorallia</taxon>
        <taxon>Scleractinia</taxon>
        <taxon>Astrocoeniina</taxon>
        <taxon>Pocilloporidae</taxon>
        <taxon>Pocillopora</taxon>
    </lineage>
</organism>
<feature type="transmembrane region" description="Helical" evidence="1">
    <location>
        <begin position="110"/>
        <end position="132"/>
    </location>
</feature>
<dbReference type="PANTHER" id="PTHR47526:SF4">
    <property type="entry name" value="SWIM-TYPE DOMAIN-CONTAINING PROTEIN"/>
    <property type="match status" value="1"/>
</dbReference>
<dbReference type="AlphaFoldDB" id="A0A3M6U8R4"/>
<name>A0A3M6U8R4_POCDA</name>
<reference evidence="2 3" key="1">
    <citation type="journal article" date="2018" name="Sci. Rep.">
        <title>Comparative analysis of the Pocillopora damicornis genome highlights role of immune system in coral evolution.</title>
        <authorList>
            <person name="Cunning R."/>
            <person name="Bay R.A."/>
            <person name="Gillette P."/>
            <person name="Baker A.C."/>
            <person name="Traylor-Knowles N."/>
        </authorList>
    </citation>
    <scope>NUCLEOTIDE SEQUENCE [LARGE SCALE GENOMIC DNA]</scope>
    <source>
        <strain evidence="2">RSMAS</strain>
        <tissue evidence="2">Whole animal</tissue>
    </source>
</reference>
<accession>A0A3M6U8R4</accession>
<sequence length="219" mass="25278">MCMQPLATKWLVIRNTAKQLEMKVQEAEGTERLTKGRLTCWGSFGGSCEVKVPQKITVCGFNPYALRKSDFSENIELLPNIQYPDIVKYLVVKTSWATKTQMKAYKSMEAYHFFMFGWVNTLCMVFSCWGSAVEADVRISDSTTCTQEKNKWLLPSHMKEIPYLPVIKAVLSLVTPFSEQYTCREIDNVPKPLPNNLFKEEFMLLDFMELLQQCQQILL</sequence>
<evidence type="ECO:0000313" key="3">
    <source>
        <dbReference type="Proteomes" id="UP000275408"/>
    </source>
</evidence>
<keyword evidence="1" id="KW-1133">Transmembrane helix</keyword>
<comment type="caution">
    <text evidence="2">The sequence shown here is derived from an EMBL/GenBank/DDBJ whole genome shotgun (WGS) entry which is preliminary data.</text>
</comment>
<keyword evidence="1" id="KW-0812">Transmembrane</keyword>
<protein>
    <submittedName>
        <fullName evidence="2">Uncharacterized protein</fullName>
    </submittedName>
</protein>
<evidence type="ECO:0000313" key="2">
    <source>
        <dbReference type="EMBL" id="RMX50027.1"/>
    </source>
</evidence>